<evidence type="ECO:0000256" key="2">
    <source>
        <dbReference type="ARBA" id="ARBA00023125"/>
    </source>
</evidence>
<dbReference type="Pfam" id="PF12833">
    <property type="entry name" value="HTH_18"/>
    <property type="match status" value="1"/>
</dbReference>
<dbReference type="RefSeq" id="WP_344716729.1">
    <property type="nucleotide sequence ID" value="NZ_BAAAVS010000026.1"/>
</dbReference>
<evidence type="ECO:0000259" key="4">
    <source>
        <dbReference type="PROSITE" id="PS01124"/>
    </source>
</evidence>
<feature type="domain" description="HTH araC/xylS-type" evidence="4">
    <location>
        <begin position="231"/>
        <end position="329"/>
    </location>
</feature>
<comment type="caution">
    <text evidence="5">The sequence shown here is derived from an EMBL/GenBank/DDBJ whole genome shotgun (WGS) entry which is preliminary data.</text>
</comment>
<dbReference type="SMART" id="SM00342">
    <property type="entry name" value="HTH_ARAC"/>
    <property type="match status" value="1"/>
</dbReference>
<evidence type="ECO:0000256" key="1">
    <source>
        <dbReference type="ARBA" id="ARBA00023015"/>
    </source>
</evidence>
<proteinExistence type="predicted"/>
<dbReference type="PANTHER" id="PTHR47894:SF4">
    <property type="entry name" value="HTH-TYPE TRANSCRIPTIONAL REGULATOR GADX"/>
    <property type="match status" value="1"/>
</dbReference>
<evidence type="ECO:0000313" key="6">
    <source>
        <dbReference type="Proteomes" id="UP001501035"/>
    </source>
</evidence>
<dbReference type="EMBL" id="BAAAVS010000026">
    <property type="protein sequence ID" value="GAA3040946.1"/>
    <property type="molecule type" value="Genomic_DNA"/>
</dbReference>
<dbReference type="PROSITE" id="PS01124">
    <property type="entry name" value="HTH_ARAC_FAMILY_2"/>
    <property type="match status" value="1"/>
</dbReference>
<keyword evidence="6" id="KW-1185">Reference proteome</keyword>
<name>A0ABP6LG71_9ACTN</name>
<keyword evidence="2" id="KW-0238">DNA-binding</keyword>
<dbReference type="InterPro" id="IPR032687">
    <property type="entry name" value="AraC-type_N"/>
</dbReference>
<dbReference type="InterPro" id="IPR009057">
    <property type="entry name" value="Homeodomain-like_sf"/>
</dbReference>
<sequence length="333" mass="35933">MSDARATALSNFPEVVREAGGHPDELLVAAGIDPALVGRPDAHIPLGRAVAVLETAATSTATPDLGRRLARRQGIEILGPVGVAAQSARTVADALSIFEEFVTIHSSGIGFTVSGATATGNCQLTYEIVDPEVPVTPQHAELALGVILRVVHLLISELYRPVLVLLPHEPLVPVSDYVHYFGCPVRFSAPVIAMTIREIDLRRPLAQDEVAHRVAVGYLHSLLATDPGAVTATRALIRQLLPTGRVSLVLVATQLRMHPKTLQRRLAESGLTFAAMVDGIRRDTARRLLRDTTMPVARVAHELGYADQSVLTRSCRRWFGAGPTAYRKRRTTG</sequence>
<evidence type="ECO:0000313" key="5">
    <source>
        <dbReference type="EMBL" id="GAA3040946.1"/>
    </source>
</evidence>
<protein>
    <submittedName>
        <fullName evidence="5">AraC family transcriptional regulator</fullName>
    </submittedName>
</protein>
<dbReference type="InterPro" id="IPR018060">
    <property type="entry name" value="HTH_AraC"/>
</dbReference>
<dbReference type="Pfam" id="PF12625">
    <property type="entry name" value="Arabinose_bd"/>
    <property type="match status" value="1"/>
</dbReference>
<keyword evidence="1" id="KW-0805">Transcription regulation</keyword>
<keyword evidence="3" id="KW-0804">Transcription</keyword>
<evidence type="ECO:0000256" key="3">
    <source>
        <dbReference type="ARBA" id="ARBA00023163"/>
    </source>
</evidence>
<organism evidence="5 6">
    <name type="scientific">Gordonia defluvii</name>
    <dbReference type="NCBI Taxonomy" id="283718"/>
    <lineage>
        <taxon>Bacteria</taxon>
        <taxon>Bacillati</taxon>
        <taxon>Actinomycetota</taxon>
        <taxon>Actinomycetes</taxon>
        <taxon>Mycobacteriales</taxon>
        <taxon>Gordoniaceae</taxon>
        <taxon>Gordonia</taxon>
    </lineage>
</organism>
<accession>A0ABP6LG71</accession>
<dbReference type="Gene3D" id="1.10.10.60">
    <property type="entry name" value="Homeodomain-like"/>
    <property type="match status" value="1"/>
</dbReference>
<dbReference type="PANTHER" id="PTHR47894">
    <property type="entry name" value="HTH-TYPE TRANSCRIPTIONAL REGULATOR GADX"/>
    <property type="match status" value="1"/>
</dbReference>
<reference evidence="6" key="1">
    <citation type="journal article" date="2019" name="Int. J. Syst. Evol. Microbiol.">
        <title>The Global Catalogue of Microorganisms (GCM) 10K type strain sequencing project: providing services to taxonomists for standard genome sequencing and annotation.</title>
        <authorList>
            <consortium name="The Broad Institute Genomics Platform"/>
            <consortium name="The Broad Institute Genome Sequencing Center for Infectious Disease"/>
            <person name="Wu L."/>
            <person name="Ma J."/>
        </authorList>
    </citation>
    <scope>NUCLEOTIDE SEQUENCE [LARGE SCALE GENOMIC DNA]</scope>
    <source>
        <strain evidence="6">JCM 14234</strain>
    </source>
</reference>
<dbReference type="SUPFAM" id="SSF46689">
    <property type="entry name" value="Homeodomain-like"/>
    <property type="match status" value="1"/>
</dbReference>
<gene>
    <name evidence="5" type="ORF">GCM10010528_21650</name>
</gene>
<dbReference type="Proteomes" id="UP001501035">
    <property type="component" value="Unassembled WGS sequence"/>
</dbReference>